<comment type="caution">
    <text evidence="3">The sequence shown here is derived from an EMBL/GenBank/DDBJ whole genome shotgun (WGS) entry which is preliminary data.</text>
</comment>
<dbReference type="EMBL" id="CACRXK020012019">
    <property type="protein sequence ID" value="CAB4022518.1"/>
    <property type="molecule type" value="Genomic_DNA"/>
</dbReference>
<evidence type="ECO:0000313" key="4">
    <source>
        <dbReference type="Proteomes" id="UP001152795"/>
    </source>
</evidence>
<protein>
    <submittedName>
        <fullName evidence="3">Uncharacterized protein</fullName>
    </submittedName>
</protein>
<reference evidence="3" key="1">
    <citation type="submission" date="2020-04" db="EMBL/GenBank/DDBJ databases">
        <authorList>
            <person name="Alioto T."/>
            <person name="Alioto T."/>
            <person name="Gomez Garrido J."/>
        </authorList>
    </citation>
    <scope>NUCLEOTIDE SEQUENCE</scope>
    <source>
        <strain evidence="3">A484AB</strain>
    </source>
</reference>
<accession>A0A6S7KPZ0</accession>
<evidence type="ECO:0000256" key="1">
    <source>
        <dbReference type="ARBA" id="ARBA00022741"/>
    </source>
</evidence>
<dbReference type="GO" id="GO:0005524">
    <property type="term" value="F:ATP binding"/>
    <property type="evidence" value="ECO:0007669"/>
    <property type="project" value="UniProtKB-KW"/>
</dbReference>
<proteinExistence type="predicted"/>
<organism evidence="3 4">
    <name type="scientific">Paramuricea clavata</name>
    <name type="common">Red gorgonian</name>
    <name type="synonym">Violescent sea-whip</name>
    <dbReference type="NCBI Taxonomy" id="317549"/>
    <lineage>
        <taxon>Eukaryota</taxon>
        <taxon>Metazoa</taxon>
        <taxon>Cnidaria</taxon>
        <taxon>Anthozoa</taxon>
        <taxon>Octocorallia</taxon>
        <taxon>Malacalcyonacea</taxon>
        <taxon>Plexauridae</taxon>
        <taxon>Paramuricea</taxon>
    </lineage>
</organism>
<dbReference type="GO" id="GO:0030687">
    <property type="term" value="C:preribosome, large subunit precursor"/>
    <property type="evidence" value="ECO:0007669"/>
    <property type="project" value="TreeGrafter"/>
</dbReference>
<keyword evidence="1" id="KW-0547">Nucleotide-binding</keyword>
<dbReference type="PANTHER" id="PTHR48103:SF2">
    <property type="entry name" value="MIDASIN"/>
    <property type="match status" value="1"/>
</dbReference>
<evidence type="ECO:0000313" key="3">
    <source>
        <dbReference type="EMBL" id="CAB4022518.1"/>
    </source>
</evidence>
<evidence type="ECO:0000256" key="2">
    <source>
        <dbReference type="ARBA" id="ARBA00022840"/>
    </source>
</evidence>
<dbReference type="Proteomes" id="UP001152795">
    <property type="component" value="Unassembled WGS sequence"/>
</dbReference>
<dbReference type="GO" id="GO:0000027">
    <property type="term" value="P:ribosomal large subunit assembly"/>
    <property type="evidence" value="ECO:0007669"/>
    <property type="project" value="TreeGrafter"/>
</dbReference>
<dbReference type="GO" id="GO:0000055">
    <property type="term" value="P:ribosomal large subunit export from nucleus"/>
    <property type="evidence" value="ECO:0007669"/>
    <property type="project" value="TreeGrafter"/>
</dbReference>
<dbReference type="AlphaFoldDB" id="A0A6S7KPZ0"/>
<dbReference type="OrthoDB" id="422220at2759"/>
<dbReference type="GO" id="GO:0005634">
    <property type="term" value="C:nucleus"/>
    <property type="evidence" value="ECO:0007669"/>
    <property type="project" value="TreeGrafter"/>
</dbReference>
<gene>
    <name evidence="3" type="ORF">PACLA_8A077348</name>
</gene>
<keyword evidence="2" id="KW-0067">ATP-binding</keyword>
<name>A0A6S7KPZ0_PARCT</name>
<keyword evidence="4" id="KW-1185">Reference proteome</keyword>
<sequence>MKTRGKANHWWFHIHHVIQQYSVPKDGGSADFTELIKVLQQFMECSPLGEFSERLNILASFSYQETIDNAQNDDSGIVGIVLWNVYCYYKQFESRVGSLIQKAKAPIEKELKAELSEGIDGILSSTEQVGSSEDPTKHDDSCYKLEPNTFLSPIQNLDLEGAGSELFSKMKKLTQQKLNVLRYEVLSASVNTFTGEVVSTTHSFQNLEIGDKTGKERTQFRKHIYTLKKRALADLFKGLRKMGITRICSFRFIIPKRDKSSSKEFSEGSDDG</sequence>
<dbReference type="PANTHER" id="PTHR48103">
    <property type="entry name" value="MIDASIN-RELATED"/>
    <property type="match status" value="1"/>
</dbReference>